<keyword evidence="2" id="KW-0732">Signal</keyword>
<evidence type="ECO:0000256" key="1">
    <source>
        <dbReference type="SAM" id="MobiDB-lite"/>
    </source>
</evidence>
<dbReference type="RefSeq" id="WP_168141500.1">
    <property type="nucleotide sequence ID" value="NZ_CAXUTK020000001.1"/>
</dbReference>
<dbReference type="EMBL" id="CP038799">
    <property type="protein sequence ID" value="QIV80841.1"/>
    <property type="molecule type" value="Genomic_DNA"/>
</dbReference>
<proteinExistence type="predicted"/>
<feature type="compositionally biased region" description="Gly residues" evidence="1">
    <location>
        <begin position="88"/>
        <end position="118"/>
    </location>
</feature>
<dbReference type="AlphaFoldDB" id="A0A6H0S2C4"/>
<keyword evidence="4" id="KW-1185">Reference proteome</keyword>
<evidence type="ECO:0000313" key="4">
    <source>
        <dbReference type="Proteomes" id="UP000501849"/>
    </source>
</evidence>
<feature type="region of interest" description="Disordered" evidence="1">
    <location>
        <begin position="30"/>
        <end position="59"/>
    </location>
</feature>
<dbReference type="Proteomes" id="UP000501849">
    <property type="component" value="Chromosome"/>
</dbReference>
<feature type="compositionally biased region" description="Polar residues" evidence="1">
    <location>
        <begin position="30"/>
        <end position="39"/>
    </location>
</feature>
<gene>
    <name evidence="3" type="ORF">EXE63_08075</name>
</gene>
<feature type="compositionally biased region" description="Low complexity" evidence="1">
    <location>
        <begin position="45"/>
        <end position="59"/>
    </location>
</feature>
<evidence type="ECO:0000256" key="2">
    <source>
        <dbReference type="SAM" id="SignalP"/>
    </source>
</evidence>
<name>A0A6H0S2C4_9MYCO</name>
<accession>A0A6H0S2C4</accession>
<feature type="signal peptide" evidence="2">
    <location>
        <begin position="1"/>
        <end position="27"/>
    </location>
</feature>
<evidence type="ECO:0000313" key="3">
    <source>
        <dbReference type="EMBL" id="QIV80841.1"/>
    </source>
</evidence>
<protein>
    <submittedName>
        <fullName evidence="3">Uncharacterized protein</fullName>
    </submittedName>
</protein>
<feature type="chain" id="PRO_5026343711" evidence="2">
    <location>
        <begin position="28"/>
        <end position="118"/>
    </location>
</feature>
<organism evidence="3 4">
    <name type="scientific">Mycolicibacterium frederiksbergense</name>
    <dbReference type="NCBI Taxonomy" id="117567"/>
    <lineage>
        <taxon>Bacteria</taxon>
        <taxon>Bacillati</taxon>
        <taxon>Actinomycetota</taxon>
        <taxon>Actinomycetes</taxon>
        <taxon>Mycobacteriales</taxon>
        <taxon>Mycobacteriaceae</taxon>
        <taxon>Mycolicibacterium</taxon>
    </lineage>
</organism>
<dbReference type="KEGG" id="mfre:EXE63_08075"/>
<feature type="region of interest" description="Disordered" evidence="1">
    <location>
        <begin position="82"/>
        <end position="118"/>
    </location>
</feature>
<reference evidence="3 4" key="1">
    <citation type="submission" date="2019-04" db="EMBL/GenBank/DDBJ databases">
        <title>Draft, Whole-Genome Sequence of the Anthracene-degrading Mycobacterium frederiksbergense LB501T, Isolated from a Polycyclic Aromatic Hydrocarbon (PAH)-Contaminated Soil.</title>
        <authorList>
            <person name="Augelletti F."/>
        </authorList>
    </citation>
    <scope>NUCLEOTIDE SEQUENCE [LARGE SCALE GENOMIC DNA]</scope>
    <source>
        <strain evidence="3 4">LB 501T</strain>
    </source>
</reference>
<sequence length="118" mass="11668">MRLFKMLAVPVLIGAGLTATPTPLAVADCTSTGGTTICSQGDVRGSNTGDGPSGSSGPYVPYPCDYDWTDCNDAWGWEIDVNLDPDFGGPGGPGGPNVGLPGGGGRPSAGGGRGGRGR</sequence>